<dbReference type="AlphaFoldDB" id="A0AAD4HS17"/>
<feature type="compositionally biased region" description="Low complexity" evidence="1">
    <location>
        <begin position="672"/>
        <end position="686"/>
    </location>
</feature>
<comment type="caution">
    <text evidence="2">The sequence shown here is derived from an EMBL/GenBank/DDBJ whole genome shotgun (WGS) entry which is preliminary data.</text>
</comment>
<feature type="region of interest" description="Disordered" evidence="1">
    <location>
        <begin position="661"/>
        <end position="686"/>
    </location>
</feature>
<name>A0AAD4HS17_9AGAM</name>
<dbReference type="RefSeq" id="XP_041233555.1">
    <property type="nucleotide sequence ID" value="XM_041376463.1"/>
</dbReference>
<reference evidence="2" key="1">
    <citation type="journal article" date="2020" name="New Phytol.">
        <title>Comparative genomics reveals dynamic genome evolution in host specialist ectomycorrhizal fungi.</title>
        <authorList>
            <person name="Lofgren L.A."/>
            <person name="Nguyen N.H."/>
            <person name="Vilgalys R."/>
            <person name="Ruytinx J."/>
            <person name="Liao H.L."/>
            <person name="Branco S."/>
            <person name="Kuo A."/>
            <person name="LaButti K."/>
            <person name="Lipzen A."/>
            <person name="Andreopoulos W."/>
            <person name="Pangilinan J."/>
            <person name="Riley R."/>
            <person name="Hundley H."/>
            <person name="Na H."/>
            <person name="Barry K."/>
            <person name="Grigoriev I.V."/>
            <person name="Stajich J.E."/>
            <person name="Kennedy P.G."/>
        </authorList>
    </citation>
    <scope>NUCLEOTIDE SEQUENCE</scope>
    <source>
        <strain evidence="2">FC203</strain>
    </source>
</reference>
<keyword evidence="3" id="KW-1185">Reference proteome</keyword>
<protein>
    <submittedName>
        <fullName evidence="2">Uncharacterized protein</fullName>
    </submittedName>
</protein>
<evidence type="ECO:0000256" key="1">
    <source>
        <dbReference type="SAM" id="MobiDB-lite"/>
    </source>
</evidence>
<feature type="compositionally biased region" description="Acidic residues" evidence="1">
    <location>
        <begin position="131"/>
        <end position="145"/>
    </location>
</feature>
<dbReference type="EMBL" id="JABBWK010000002">
    <property type="protein sequence ID" value="KAG1907980.1"/>
    <property type="molecule type" value="Genomic_DNA"/>
</dbReference>
<organism evidence="2 3">
    <name type="scientific">Suillus fuscotomentosus</name>
    <dbReference type="NCBI Taxonomy" id="1912939"/>
    <lineage>
        <taxon>Eukaryota</taxon>
        <taxon>Fungi</taxon>
        <taxon>Dikarya</taxon>
        <taxon>Basidiomycota</taxon>
        <taxon>Agaricomycotina</taxon>
        <taxon>Agaricomycetes</taxon>
        <taxon>Agaricomycetidae</taxon>
        <taxon>Boletales</taxon>
        <taxon>Suillineae</taxon>
        <taxon>Suillaceae</taxon>
        <taxon>Suillus</taxon>
    </lineage>
</organism>
<feature type="region of interest" description="Disordered" evidence="1">
    <location>
        <begin position="129"/>
        <end position="148"/>
    </location>
</feature>
<sequence length="868" mass="96833">MSKHVASGGDELLPKCHCTLQGNQVLCNNSAWDILEKFLTTSMSFSETNDALGAYLSDRYSEDDWVEPRCLLFSSDADNTKSLKNLRVIRKMYIPDSPAKSFMGIPASRAVGRLPKLSKAAYKFILHEAKEDDEDEEEEEEEEVGEVGLSVRPPKATHFPGLSAKQRLAATFDNMVTQFEQNPQNSSQGFKVGTTADYIAAHLRKKEFPVTMSAWVASQLYVVADSPKTITKSLPTSLCLAVKDYIHITQEEHEAVECSQFEFPIPAWVRIKKDKYRGDLAQVFENLPNGAVAVLIVARDFPYPMPRGSRALVEHSRLPKNKTMDDLLHDDQVVGWKYKGECYYKGLLLKTFPRNRLEIIASPHIDDIRIHLDSEWNKPFLKKTLVAFWKQFLRAGDCARVIEGSLRGELGLEGNIVQMSGDIFHVCQSVTNEHVEVSKYYLDLCPLNHTLNSHLPAQQFFEPLESDSIQIGDYIEVLEGEHMGRHGIMNWFAKGDTCLWFRDILTADSTEPDDTLGSILVPAGIVQWTDLRKMLQFTKDKGYDVRPGDIVTVAHGLELARKGSCKAGLFDICNAELDSFKKDIGQEVFIIGGHQKGFRAMLYSLGLETCTVAVHSQQRTTIKLYGKRLNCAMLEGPELISFCDMWKKSYLAPPCRSITPPPEKAPSSSLASNIGPIPSSSSGWSTWSRSSGGLDVTQDSSSSVNPISSTHQAWTIDQLDIQDNNDARAEKLKDSGPLPWLREFSSVFLKYHVMLKVSPIFDALLSKRLVSTTCPDPFCGENGPAPEGCIAAFCTSNSAGAAIKHYHIPAIYLSPAPPRKKNQECIILNGSHRGLVRHLASCSIKSSDIKINITPTLMLMYTTKYKFE</sequence>
<gene>
    <name evidence="2" type="ORF">F5891DRAFT_974570</name>
</gene>
<dbReference type="GeneID" id="64670761"/>
<proteinExistence type="predicted"/>
<evidence type="ECO:0000313" key="2">
    <source>
        <dbReference type="EMBL" id="KAG1907980.1"/>
    </source>
</evidence>
<evidence type="ECO:0000313" key="3">
    <source>
        <dbReference type="Proteomes" id="UP001195769"/>
    </source>
</evidence>
<dbReference type="Proteomes" id="UP001195769">
    <property type="component" value="Unassembled WGS sequence"/>
</dbReference>
<accession>A0AAD4HS17</accession>